<feature type="region of interest" description="Disordered" evidence="1">
    <location>
        <begin position="26"/>
        <end position="106"/>
    </location>
</feature>
<feature type="compositionally biased region" description="Low complexity" evidence="1">
    <location>
        <begin position="38"/>
        <end position="56"/>
    </location>
</feature>
<dbReference type="Proteomes" id="UP000694410">
    <property type="component" value="Unplaced"/>
</dbReference>
<evidence type="ECO:0000313" key="3">
    <source>
        <dbReference type="Proteomes" id="UP000694410"/>
    </source>
</evidence>
<organism evidence="2 3">
    <name type="scientific">Cyanistes caeruleus</name>
    <name type="common">Eurasian blue tit</name>
    <name type="synonym">Parus caeruleus</name>
    <dbReference type="NCBI Taxonomy" id="156563"/>
    <lineage>
        <taxon>Eukaryota</taxon>
        <taxon>Metazoa</taxon>
        <taxon>Chordata</taxon>
        <taxon>Craniata</taxon>
        <taxon>Vertebrata</taxon>
        <taxon>Euteleostomi</taxon>
        <taxon>Archelosauria</taxon>
        <taxon>Archosauria</taxon>
        <taxon>Dinosauria</taxon>
        <taxon>Saurischia</taxon>
        <taxon>Theropoda</taxon>
        <taxon>Coelurosauria</taxon>
        <taxon>Aves</taxon>
        <taxon>Neognathae</taxon>
        <taxon>Neoaves</taxon>
        <taxon>Telluraves</taxon>
        <taxon>Australaves</taxon>
        <taxon>Passeriformes</taxon>
        <taxon>Paridae</taxon>
        <taxon>Cyanistes</taxon>
    </lineage>
</organism>
<evidence type="ECO:0000256" key="1">
    <source>
        <dbReference type="SAM" id="MobiDB-lite"/>
    </source>
</evidence>
<feature type="compositionally biased region" description="Basic residues" evidence="1">
    <location>
        <begin position="63"/>
        <end position="78"/>
    </location>
</feature>
<sequence length="148" mass="17267">MSLRGILSRQPHINPILCPALPPTLRHRRTHASPSHFPPRNRIQQPPRNPLRLRQNPIPPLLLHKRHPRLRTNTHHPRLPSPILPQPFRRPRKLHSSKPPIHPPSYQTRMILPIRLRHPPIHPKQTRRSPGPSRLRPSPIPNTPTPHI</sequence>
<feature type="compositionally biased region" description="Pro residues" evidence="1">
    <location>
        <begin position="138"/>
        <end position="148"/>
    </location>
</feature>
<feature type="compositionally biased region" description="Low complexity" evidence="1">
    <location>
        <begin position="128"/>
        <end position="137"/>
    </location>
</feature>
<accession>A0A8C0VR50</accession>
<dbReference type="AlphaFoldDB" id="A0A8C0VR50"/>
<proteinExistence type="predicted"/>
<dbReference type="Ensembl" id="ENSCCET00000038639.1">
    <property type="protein sequence ID" value="ENSCCEP00000025884.1"/>
    <property type="gene ID" value="ENSCCEG00000022860.1"/>
</dbReference>
<protein>
    <submittedName>
        <fullName evidence="2">Uncharacterized protein</fullName>
    </submittedName>
</protein>
<name>A0A8C0VR50_CYACU</name>
<reference evidence="2" key="2">
    <citation type="submission" date="2025-09" db="UniProtKB">
        <authorList>
            <consortium name="Ensembl"/>
        </authorList>
    </citation>
    <scope>IDENTIFICATION</scope>
</reference>
<evidence type="ECO:0000313" key="2">
    <source>
        <dbReference type="Ensembl" id="ENSCCEP00000025884.1"/>
    </source>
</evidence>
<reference evidence="2" key="1">
    <citation type="submission" date="2025-08" db="UniProtKB">
        <authorList>
            <consortium name="Ensembl"/>
        </authorList>
    </citation>
    <scope>IDENTIFICATION</scope>
</reference>
<feature type="region of interest" description="Disordered" evidence="1">
    <location>
        <begin position="120"/>
        <end position="148"/>
    </location>
</feature>
<keyword evidence="3" id="KW-1185">Reference proteome</keyword>